<dbReference type="Gene3D" id="3.40.50.2000">
    <property type="entry name" value="Glycogen Phosphorylase B"/>
    <property type="match status" value="2"/>
</dbReference>
<accession>A0A2U1FPI9</accession>
<protein>
    <submittedName>
        <fullName evidence="2">Glycosyltransferase involved in cell wall biosynthesis</fullName>
    </submittedName>
</protein>
<dbReference type="AlphaFoldDB" id="A0A2U1FPI9"/>
<dbReference type="Pfam" id="PF00534">
    <property type="entry name" value="Glycos_transf_1"/>
    <property type="match status" value="1"/>
</dbReference>
<dbReference type="CDD" id="cd03801">
    <property type="entry name" value="GT4_PimA-like"/>
    <property type="match status" value="1"/>
</dbReference>
<dbReference type="GeneID" id="94549999"/>
<keyword evidence="3" id="KW-1185">Reference proteome</keyword>
<organism evidence="2 3">
    <name type="scientific">Porphyromonas loveana</name>
    <dbReference type="NCBI Taxonomy" id="1884669"/>
    <lineage>
        <taxon>Bacteria</taxon>
        <taxon>Pseudomonadati</taxon>
        <taxon>Bacteroidota</taxon>
        <taxon>Bacteroidia</taxon>
        <taxon>Bacteroidales</taxon>
        <taxon>Porphyromonadaceae</taxon>
        <taxon>Porphyromonas</taxon>
    </lineage>
</organism>
<keyword evidence="2" id="KW-0808">Transferase</keyword>
<name>A0A2U1FPI9_9PORP</name>
<dbReference type="GO" id="GO:0016757">
    <property type="term" value="F:glycosyltransferase activity"/>
    <property type="evidence" value="ECO:0007669"/>
    <property type="project" value="InterPro"/>
</dbReference>
<comment type="caution">
    <text evidence="2">The sequence shown here is derived from an EMBL/GenBank/DDBJ whole genome shotgun (WGS) entry which is preliminary data.</text>
</comment>
<sequence>MKQKNGMNASKKLLVIHRALAPYRIELLNALSAAFDAHIYFEYASPIEQRFDASELAKRVHFRSEVLPPAPSLIGLKNYRPYATSLVRSLRPDAVLCSEFNLLTLMLAATCRLVSPATKLYVLCDDNEQMAESELRYGQGLKHRMLSYVDGVILCDSRATELYAARYATLDRERFVYFPILQDEKVLRPLYERAFSQGRKERDRLVPQGHRMMLYVGRLSEEKNLPALIGSLSRLPEDVHLVLVGDGPMLPTLIGRVGAAGLSERVTFVGKKEGSDLYAYYTQADCLVLPSTRECFGSVVNEALVSGVPVICSRIAGASCLISSQNGRVFDPMLPEDLARACTDLLEGLPPFRGDSLRPSLMPYSFDEAIRPVLTLLDR</sequence>
<dbReference type="PANTHER" id="PTHR45947:SF3">
    <property type="entry name" value="SULFOQUINOVOSYL TRANSFERASE SQD2"/>
    <property type="match status" value="1"/>
</dbReference>
<evidence type="ECO:0000313" key="2">
    <source>
        <dbReference type="EMBL" id="PVZ14064.1"/>
    </source>
</evidence>
<dbReference type="Proteomes" id="UP000245462">
    <property type="component" value="Unassembled WGS sequence"/>
</dbReference>
<evidence type="ECO:0000259" key="1">
    <source>
        <dbReference type="Pfam" id="PF00534"/>
    </source>
</evidence>
<evidence type="ECO:0000313" key="3">
    <source>
        <dbReference type="Proteomes" id="UP000245462"/>
    </source>
</evidence>
<gene>
    <name evidence="2" type="ORF">C7382_102108</name>
</gene>
<dbReference type="InterPro" id="IPR001296">
    <property type="entry name" value="Glyco_trans_1"/>
</dbReference>
<proteinExistence type="predicted"/>
<dbReference type="InterPro" id="IPR050194">
    <property type="entry name" value="Glycosyltransferase_grp1"/>
</dbReference>
<dbReference type="PANTHER" id="PTHR45947">
    <property type="entry name" value="SULFOQUINOVOSYL TRANSFERASE SQD2"/>
    <property type="match status" value="1"/>
</dbReference>
<feature type="domain" description="Glycosyl transferase family 1" evidence="1">
    <location>
        <begin position="202"/>
        <end position="347"/>
    </location>
</feature>
<dbReference type="RefSeq" id="WP_243405618.1">
    <property type="nucleotide sequence ID" value="NZ_JBGXZY010000071.1"/>
</dbReference>
<dbReference type="EMBL" id="QEKY01000002">
    <property type="protein sequence ID" value="PVZ14064.1"/>
    <property type="molecule type" value="Genomic_DNA"/>
</dbReference>
<reference evidence="2 3" key="1">
    <citation type="submission" date="2018-04" db="EMBL/GenBank/DDBJ databases">
        <title>Genomic Encyclopedia of Type Strains, Phase IV (KMG-IV): sequencing the most valuable type-strain genomes for metagenomic binning, comparative biology and taxonomic classification.</title>
        <authorList>
            <person name="Goeker M."/>
        </authorList>
    </citation>
    <scope>NUCLEOTIDE SEQUENCE [LARGE SCALE GENOMIC DNA]</scope>
    <source>
        <strain evidence="2 3">DSM 28520</strain>
    </source>
</reference>
<dbReference type="SUPFAM" id="SSF53756">
    <property type="entry name" value="UDP-Glycosyltransferase/glycogen phosphorylase"/>
    <property type="match status" value="1"/>
</dbReference>